<dbReference type="PANTHER" id="PTHR37162:SF1">
    <property type="entry name" value="BED-TYPE DOMAIN-CONTAINING PROTEIN"/>
    <property type="match status" value="1"/>
</dbReference>
<evidence type="ECO:0000256" key="1">
    <source>
        <dbReference type="SAM" id="MobiDB-lite"/>
    </source>
</evidence>
<dbReference type="RefSeq" id="XP_028127858.1">
    <property type="nucleotide sequence ID" value="XM_028272057.1"/>
</dbReference>
<evidence type="ECO:0000313" key="5">
    <source>
        <dbReference type="RefSeq" id="XP_028143430.1"/>
    </source>
</evidence>
<evidence type="ECO:0000313" key="3">
    <source>
        <dbReference type="RefSeq" id="XP_028127858.1"/>
    </source>
</evidence>
<feature type="domain" description="HAT C-terminal dimerisation" evidence="2">
    <location>
        <begin position="687"/>
        <end position="752"/>
    </location>
</feature>
<dbReference type="RefSeq" id="XP_028142285.1">
    <property type="nucleotide sequence ID" value="XM_028286484.1"/>
</dbReference>
<dbReference type="KEGG" id="dvv:114349142"/>
<dbReference type="RefSeq" id="XP_028145168.1">
    <property type="nucleotide sequence ID" value="XM_028289367.1"/>
</dbReference>
<evidence type="ECO:0000313" key="4">
    <source>
        <dbReference type="RefSeq" id="XP_028142285.1"/>
    </source>
</evidence>
<feature type="region of interest" description="Disordered" evidence="1">
    <location>
        <begin position="1"/>
        <end position="63"/>
    </location>
</feature>
<dbReference type="SUPFAM" id="SSF53098">
    <property type="entry name" value="Ribonuclease H-like"/>
    <property type="match status" value="1"/>
</dbReference>
<evidence type="ECO:0000313" key="7">
    <source>
        <dbReference type="RefSeq" id="XP_028155343.1"/>
    </source>
</evidence>
<dbReference type="AlphaFoldDB" id="A0A6P7F1R0"/>
<dbReference type="InterPro" id="IPR012337">
    <property type="entry name" value="RNaseH-like_sf"/>
</dbReference>
<dbReference type="InterPro" id="IPR008906">
    <property type="entry name" value="HATC_C_dom"/>
</dbReference>
<evidence type="ECO:0000259" key="2">
    <source>
        <dbReference type="Pfam" id="PF05699"/>
    </source>
</evidence>
<proteinExistence type="predicted"/>
<reference evidence="3 4" key="1">
    <citation type="submission" date="2025-04" db="UniProtKB">
        <authorList>
            <consortium name="RefSeq"/>
        </authorList>
    </citation>
    <scope>IDENTIFICATION</scope>
    <source>
        <tissue evidence="3 4">Whole insect</tissue>
    </source>
</reference>
<dbReference type="GO" id="GO:0046983">
    <property type="term" value="F:protein dimerization activity"/>
    <property type="evidence" value="ECO:0007669"/>
    <property type="project" value="InterPro"/>
</dbReference>
<dbReference type="RefSeq" id="XP_028155343.1">
    <property type="nucleotide sequence ID" value="XM_028299542.1"/>
</dbReference>
<feature type="compositionally biased region" description="Low complexity" evidence="1">
    <location>
        <begin position="32"/>
        <end position="42"/>
    </location>
</feature>
<accession>A0A6P7F1R0</accession>
<dbReference type="KEGG" id="dvv:114324260"/>
<gene>
    <name evidence="3" type="primary">LOC114324260</name>
    <name evidence="4" type="synonym">LOC114336152</name>
    <name evidence="5" type="synonym">LOC114337221</name>
    <name evidence="6" type="synonym">LOC114338749</name>
    <name evidence="7" type="synonym">LOC114349142</name>
</gene>
<name>A0A6P7F1R0_DIAVI</name>
<dbReference type="PANTHER" id="PTHR37162">
    <property type="entry name" value="HAT FAMILY DIMERISATION DOMAINCONTAINING PROTEIN-RELATED"/>
    <property type="match status" value="1"/>
</dbReference>
<feature type="compositionally biased region" description="Polar residues" evidence="1">
    <location>
        <begin position="43"/>
        <end position="53"/>
    </location>
</feature>
<sequence length="784" mass="89591">MDKWLIKSVKTKSNNEKNIAEKQPSTSRHASEQQPESSNQQNVTEEQPSTSHTPKGGVIISQNVDVGRVSKKINTSQSNIIVDTNDAEPNDAEPNDAESAPIVDKFLLSLKRKADFVDTPSKRICKFIPAWLTDNEFRGWLNKSNKPDDKHGNEYAFCKVCKSNLVAHKAVLLRHMRTEKHKENFSAVSSNIKIKDMCVKQTCENNLVKRAELKLCSLLATKDLPFLLMDTVCPLLKDIFPDSKIAQQLTVKRTKATQIVVECLGDNFLKELYEKLRVPGMFFSLIMDETTDISVKKQCAFTAIFFDENSNSLQTTFFDILENTGGTAVELYSTLKDIIFSKGIPISNFVGFSSDTPNVMVGPHNSVFSHLKQEFPDIVCVKCSCHMAHLATSKACLKLPKHIEDLLRNIGSHFNRSACRRAKFREFQEFFKVDIHKILSPAKTRWLSLKAVVDRVLEQYEPLRAYFKESVSEDPSHVTETMLETLNHPLTEVYLKFMSYVLELMTDFNILFQSEKPLLYRVKPETENLLKILCSNYMNIVHIKKCAEILKIVHDNPDNFLPLEQIYIGISAFDSLQHLRSDKDTNLEQADFDNFFKSILSFYIELVANIKDRFKFEDPVFTTLELLDPKVAQSFQTKSLKNILDRFPVLNNFVNAQSLDNEWRKHALLDFDSLDINSNTECDIYWSQIFKLKNEANISLFPNLKKVFSLLFVLPFSNAAVERVFSNLFNIKTDKRNLLDTSTIRALLATKDGIGNTGCVKFTPSKKMLDVTYGKIVNENFVLY</sequence>
<dbReference type="KEGG" id="dvv:114337221"/>
<dbReference type="Pfam" id="PF05699">
    <property type="entry name" value="Dimer_Tnp_hAT"/>
    <property type="match status" value="1"/>
</dbReference>
<organism evidence="3">
    <name type="scientific">Diabrotica virgifera virgifera</name>
    <name type="common">western corn rootworm</name>
    <dbReference type="NCBI Taxonomy" id="50390"/>
    <lineage>
        <taxon>Eukaryota</taxon>
        <taxon>Metazoa</taxon>
        <taxon>Ecdysozoa</taxon>
        <taxon>Arthropoda</taxon>
        <taxon>Hexapoda</taxon>
        <taxon>Insecta</taxon>
        <taxon>Pterygota</taxon>
        <taxon>Neoptera</taxon>
        <taxon>Endopterygota</taxon>
        <taxon>Coleoptera</taxon>
        <taxon>Polyphaga</taxon>
        <taxon>Cucujiformia</taxon>
        <taxon>Chrysomeloidea</taxon>
        <taxon>Chrysomelidae</taxon>
        <taxon>Galerucinae</taxon>
        <taxon>Diabroticina</taxon>
        <taxon>Diabroticites</taxon>
        <taxon>Diabrotica</taxon>
    </lineage>
</organism>
<protein>
    <submittedName>
        <fullName evidence="3">Uncharacterized protein LOC114324260</fullName>
    </submittedName>
    <submittedName>
        <fullName evidence="4">Uncharacterized protein LOC114336152</fullName>
    </submittedName>
    <submittedName>
        <fullName evidence="5">Uncharacterized protein LOC114337221</fullName>
    </submittedName>
    <submittedName>
        <fullName evidence="6">Uncharacterized protein LOC114338749</fullName>
    </submittedName>
    <submittedName>
        <fullName evidence="7">Uncharacterized protein LOC114349142</fullName>
    </submittedName>
</protein>
<dbReference type="RefSeq" id="XP_028143430.1">
    <property type="nucleotide sequence ID" value="XM_028287629.1"/>
</dbReference>
<evidence type="ECO:0000313" key="6">
    <source>
        <dbReference type="RefSeq" id="XP_028145168.1"/>
    </source>
</evidence>
<dbReference type="KEGG" id="dvv:114336152"/>
<dbReference type="OrthoDB" id="10062780at2759"/>